<feature type="region of interest" description="Disordered" evidence="1">
    <location>
        <begin position="1"/>
        <end position="131"/>
    </location>
</feature>
<feature type="compositionally biased region" description="Polar residues" evidence="1">
    <location>
        <begin position="59"/>
        <end position="77"/>
    </location>
</feature>
<feature type="compositionally biased region" description="Basic and acidic residues" evidence="1">
    <location>
        <begin position="82"/>
        <end position="92"/>
    </location>
</feature>
<feature type="compositionally biased region" description="Polar residues" evidence="1">
    <location>
        <begin position="1"/>
        <end position="22"/>
    </location>
</feature>
<feature type="compositionally biased region" description="Pro residues" evidence="1">
    <location>
        <begin position="25"/>
        <end position="34"/>
    </location>
</feature>
<keyword evidence="4" id="KW-1185">Reference proteome</keyword>
<evidence type="ECO:0000313" key="4">
    <source>
        <dbReference type="Proteomes" id="UP001307849"/>
    </source>
</evidence>
<keyword evidence="2" id="KW-0472">Membrane</keyword>
<dbReference type="EMBL" id="JAVHJM010000001">
    <property type="protein sequence ID" value="KAK6520863.1"/>
    <property type="molecule type" value="Genomic_DNA"/>
</dbReference>
<organism evidence="3 4">
    <name type="scientific">Arthrobotrys conoides</name>
    <dbReference type="NCBI Taxonomy" id="74498"/>
    <lineage>
        <taxon>Eukaryota</taxon>
        <taxon>Fungi</taxon>
        <taxon>Dikarya</taxon>
        <taxon>Ascomycota</taxon>
        <taxon>Pezizomycotina</taxon>
        <taxon>Orbiliomycetes</taxon>
        <taxon>Orbiliales</taxon>
        <taxon>Orbiliaceae</taxon>
        <taxon>Arthrobotrys</taxon>
    </lineage>
</organism>
<name>A0AAN8S1I5_9PEZI</name>
<reference evidence="3 4" key="1">
    <citation type="submission" date="2019-10" db="EMBL/GenBank/DDBJ databases">
        <authorList>
            <person name="Palmer J.M."/>
        </authorList>
    </citation>
    <scope>NUCLEOTIDE SEQUENCE [LARGE SCALE GENOMIC DNA]</scope>
    <source>
        <strain evidence="3 4">TWF506</strain>
    </source>
</reference>
<dbReference type="Proteomes" id="UP001307849">
    <property type="component" value="Unassembled WGS sequence"/>
</dbReference>
<dbReference type="AlphaFoldDB" id="A0AAN8S1I5"/>
<evidence type="ECO:0000256" key="2">
    <source>
        <dbReference type="SAM" id="Phobius"/>
    </source>
</evidence>
<evidence type="ECO:0000313" key="3">
    <source>
        <dbReference type="EMBL" id="KAK6520863.1"/>
    </source>
</evidence>
<keyword evidence="2" id="KW-0812">Transmembrane</keyword>
<feature type="compositionally biased region" description="Polar residues" evidence="1">
    <location>
        <begin position="95"/>
        <end position="116"/>
    </location>
</feature>
<gene>
    <name evidence="3" type="ORF">TWF506_001106</name>
</gene>
<comment type="caution">
    <text evidence="3">The sequence shown here is derived from an EMBL/GenBank/DDBJ whole genome shotgun (WGS) entry which is preliminary data.</text>
</comment>
<evidence type="ECO:0000256" key="1">
    <source>
        <dbReference type="SAM" id="MobiDB-lite"/>
    </source>
</evidence>
<accession>A0AAN8S1I5</accession>
<feature type="transmembrane region" description="Helical" evidence="2">
    <location>
        <begin position="309"/>
        <end position="333"/>
    </location>
</feature>
<protein>
    <submittedName>
        <fullName evidence="3">Uncharacterized protein</fullName>
    </submittedName>
</protein>
<feature type="transmembrane region" description="Helical" evidence="2">
    <location>
        <begin position="246"/>
        <end position="264"/>
    </location>
</feature>
<sequence length="380" mass="41685">MSHPTHSYSPLDSTTPYNTSIAEPQYPPSTPPPLYSGNGYNPDPGSPSRGGYRPESMSYAKQESTSPYLPGDASSTAALLPESEHEQSREKGAIPTSSYDNYNDIDTSYPPTGNSDLRSRSLSPSPSRKESHHYQGKRYLSFIRTSFACINIFLSTASFITIALVIWGVYAQNKDKTRLAISDPSKPPKDLIRAFPKDIEPLPNNLIISASVFTMVASIVAALSPCWRSNKKFHKKRFAKSEIFEIILYIIIVATGAAAAYFAITSKTDQAHSLWGYTCKIANKTSTEPQRLVFTDIKFKNACSNYNSAVYTLMAFTAIAALMLGTFLVNLCLKKKKGEYRHDDSGFCMGVAECCGAFAGPIADCAIICECCFACCRLCD</sequence>
<feature type="transmembrane region" description="Helical" evidence="2">
    <location>
        <begin position="147"/>
        <end position="170"/>
    </location>
</feature>
<feature type="transmembrane region" description="Helical" evidence="2">
    <location>
        <begin position="206"/>
        <end position="226"/>
    </location>
</feature>
<proteinExistence type="predicted"/>
<keyword evidence="2" id="KW-1133">Transmembrane helix</keyword>